<name>A0A4Y2KBS1_ARAVE</name>
<reference evidence="2 3" key="1">
    <citation type="journal article" date="2019" name="Sci. Rep.">
        <title>Orb-weaving spider Araneus ventricosus genome elucidates the spidroin gene catalogue.</title>
        <authorList>
            <person name="Kono N."/>
            <person name="Nakamura H."/>
            <person name="Ohtoshi R."/>
            <person name="Moran D.A.P."/>
            <person name="Shinohara A."/>
            <person name="Yoshida Y."/>
            <person name="Fujiwara M."/>
            <person name="Mori M."/>
            <person name="Tomita M."/>
            <person name="Arakawa K."/>
        </authorList>
    </citation>
    <scope>NUCLEOTIDE SEQUENCE [LARGE SCALE GENOMIC DNA]</scope>
</reference>
<sequence>MSWNAYSSTYNKAAIFTPKIFPKAITIIKFKNTIVVKLHADKHPISMISAYSSPTADINLTLQEIKNVIKTIPKEKFSIGADLNGHNPLLGNSHSNPRGEAILSFILANNLYINNTPDAPTTFTRNIDKRWNDLTVCSQHLIEEIENWEVLEEPSFSDH</sequence>
<accession>A0A4Y2KBS1</accession>
<evidence type="ECO:0000313" key="2">
    <source>
        <dbReference type="EMBL" id="GBM99791.1"/>
    </source>
</evidence>
<evidence type="ECO:0000259" key="1">
    <source>
        <dbReference type="Pfam" id="PF14529"/>
    </source>
</evidence>
<proteinExistence type="predicted"/>
<organism evidence="2 3">
    <name type="scientific">Araneus ventricosus</name>
    <name type="common">Orbweaver spider</name>
    <name type="synonym">Epeira ventricosa</name>
    <dbReference type="NCBI Taxonomy" id="182803"/>
    <lineage>
        <taxon>Eukaryota</taxon>
        <taxon>Metazoa</taxon>
        <taxon>Ecdysozoa</taxon>
        <taxon>Arthropoda</taxon>
        <taxon>Chelicerata</taxon>
        <taxon>Arachnida</taxon>
        <taxon>Araneae</taxon>
        <taxon>Araneomorphae</taxon>
        <taxon>Entelegynae</taxon>
        <taxon>Araneoidea</taxon>
        <taxon>Araneidae</taxon>
        <taxon>Araneus</taxon>
    </lineage>
</organism>
<dbReference type="GO" id="GO:0003824">
    <property type="term" value="F:catalytic activity"/>
    <property type="evidence" value="ECO:0007669"/>
    <property type="project" value="InterPro"/>
</dbReference>
<comment type="caution">
    <text evidence="2">The sequence shown here is derived from an EMBL/GenBank/DDBJ whole genome shotgun (WGS) entry which is preliminary data.</text>
</comment>
<gene>
    <name evidence="2" type="ORF">AVEN_101038_1</name>
</gene>
<feature type="domain" description="Endonuclease/exonuclease/phosphatase" evidence="1">
    <location>
        <begin position="45"/>
        <end position="159"/>
    </location>
</feature>
<dbReference type="InterPro" id="IPR005135">
    <property type="entry name" value="Endo/exonuclease/phosphatase"/>
</dbReference>
<dbReference type="SUPFAM" id="SSF56219">
    <property type="entry name" value="DNase I-like"/>
    <property type="match status" value="1"/>
</dbReference>
<dbReference type="EMBL" id="BGPR01004446">
    <property type="protein sequence ID" value="GBM99791.1"/>
    <property type="molecule type" value="Genomic_DNA"/>
</dbReference>
<evidence type="ECO:0000313" key="3">
    <source>
        <dbReference type="Proteomes" id="UP000499080"/>
    </source>
</evidence>
<protein>
    <recommendedName>
        <fullName evidence="1">Endonuclease/exonuclease/phosphatase domain-containing protein</fullName>
    </recommendedName>
</protein>
<dbReference type="InterPro" id="IPR036691">
    <property type="entry name" value="Endo/exonu/phosph_ase_sf"/>
</dbReference>
<dbReference type="Gene3D" id="3.60.10.10">
    <property type="entry name" value="Endonuclease/exonuclease/phosphatase"/>
    <property type="match status" value="1"/>
</dbReference>
<keyword evidence="3" id="KW-1185">Reference proteome</keyword>
<dbReference type="Proteomes" id="UP000499080">
    <property type="component" value="Unassembled WGS sequence"/>
</dbReference>
<dbReference type="OrthoDB" id="6437148at2759"/>
<dbReference type="Pfam" id="PF14529">
    <property type="entry name" value="Exo_endo_phos_2"/>
    <property type="match status" value="1"/>
</dbReference>
<dbReference type="AlphaFoldDB" id="A0A4Y2KBS1"/>